<organism evidence="5 6">
    <name type="scientific">Fusarium heterosporum</name>
    <dbReference type="NCBI Taxonomy" id="42747"/>
    <lineage>
        <taxon>Eukaryota</taxon>
        <taxon>Fungi</taxon>
        <taxon>Dikarya</taxon>
        <taxon>Ascomycota</taxon>
        <taxon>Pezizomycotina</taxon>
        <taxon>Sordariomycetes</taxon>
        <taxon>Hypocreomycetidae</taxon>
        <taxon>Hypocreales</taxon>
        <taxon>Nectriaceae</taxon>
        <taxon>Fusarium</taxon>
        <taxon>Fusarium heterosporum species complex</taxon>
    </lineage>
</organism>
<evidence type="ECO:0000256" key="2">
    <source>
        <dbReference type="SAM" id="MobiDB-lite"/>
    </source>
</evidence>
<dbReference type="Pfam" id="PF02018">
    <property type="entry name" value="CBM_4_9"/>
    <property type="match status" value="1"/>
</dbReference>
<gene>
    <name evidence="5" type="ORF">FHETE_7125</name>
</gene>
<proteinExistence type="predicted"/>
<keyword evidence="3" id="KW-0732">Signal</keyword>
<dbReference type="EMBL" id="JAAGWQ010000135">
    <property type="protein sequence ID" value="KAF5664243.1"/>
    <property type="molecule type" value="Genomic_DNA"/>
</dbReference>
<reference evidence="5 6" key="1">
    <citation type="submission" date="2020-05" db="EMBL/GenBank/DDBJ databases">
        <title>Identification and distribution of gene clusters putatively required for synthesis of sphingolipid metabolism inhibitors in phylogenetically diverse species of the filamentous fungus Fusarium.</title>
        <authorList>
            <person name="Kim H.-S."/>
            <person name="Busman M."/>
            <person name="Brown D.W."/>
            <person name="Divon H."/>
            <person name="Uhlig S."/>
            <person name="Proctor R.H."/>
        </authorList>
    </citation>
    <scope>NUCLEOTIDE SEQUENCE [LARGE SCALE GENOMIC DNA]</scope>
    <source>
        <strain evidence="5 6">NRRL 20693</strain>
    </source>
</reference>
<accession>A0A8H5T715</accession>
<dbReference type="Gene3D" id="2.60.120.260">
    <property type="entry name" value="Galactose-binding domain-like"/>
    <property type="match status" value="1"/>
</dbReference>
<sequence>MRLMHQALQVLVLCQFALASPCKPSATSVSSALTTSVTESSASAILTTESVTISATTSIEPSTTASSGPQQPTNLLRNSGFEEDAIAPWDLSSYFGSISLSAPDVHSGSQSGYMTGAPGGTASLGFKQPLDSSLIEVDKTYKFSAWVKVTERSNCFGQWVSCGTGRAVFGQTAFGGSLDTWTFVTTTCSWSQDRLNAGASVHVSGTCDRMSFYLDDAVLIEVV</sequence>
<evidence type="ECO:0000259" key="4">
    <source>
        <dbReference type="Pfam" id="PF02018"/>
    </source>
</evidence>
<evidence type="ECO:0000313" key="5">
    <source>
        <dbReference type="EMBL" id="KAF5664243.1"/>
    </source>
</evidence>
<name>A0A8H5T715_FUSHE</name>
<dbReference type="InterPro" id="IPR008979">
    <property type="entry name" value="Galactose-bd-like_sf"/>
</dbReference>
<dbReference type="GO" id="GO:0016798">
    <property type="term" value="F:hydrolase activity, acting on glycosyl bonds"/>
    <property type="evidence" value="ECO:0007669"/>
    <property type="project" value="InterPro"/>
</dbReference>
<feature type="domain" description="CBM-cenC" evidence="4">
    <location>
        <begin position="74"/>
        <end position="152"/>
    </location>
</feature>
<comment type="caution">
    <text evidence="5">The sequence shown here is derived from an EMBL/GenBank/DDBJ whole genome shotgun (WGS) entry which is preliminary data.</text>
</comment>
<feature type="region of interest" description="Disordered" evidence="2">
    <location>
        <begin position="57"/>
        <end position="76"/>
    </location>
</feature>
<dbReference type="SUPFAM" id="SSF49785">
    <property type="entry name" value="Galactose-binding domain-like"/>
    <property type="match status" value="1"/>
</dbReference>
<dbReference type="Proteomes" id="UP000567885">
    <property type="component" value="Unassembled WGS sequence"/>
</dbReference>
<feature type="chain" id="PRO_5034075223" description="CBM-cenC domain-containing protein" evidence="3">
    <location>
        <begin position="20"/>
        <end position="223"/>
    </location>
</feature>
<evidence type="ECO:0000256" key="1">
    <source>
        <dbReference type="ARBA" id="ARBA00022801"/>
    </source>
</evidence>
<keyword evidence="1" id="KW-0378">Hydrolase</keyword>
<protein>
    <recommendedName>
        <fullName evidence="4">CBM-cenC domain-containing protein</fullName>
    </recommendedName>
</protein>
<dbReference type="InterPro" id="IPR003305">
    <property type="entry name" value="CenC_carb-bd"/>
</dbReference>
<evidence type="ECO:0000313" key="6">
    <source>
        <dbReference type="Proteomes" id="UP000567885"/>
    </source>
</evidence>
<keyword evidence="6" id="KW-1185">Reference proteome</keyword>
<evidence type="ECO:0000256" key="3">
    <source>
        <dbReference type="SAM" id="SignalP"/>
    </source>
</evidence>
<dbReference type="AlphaFoldDB" id="A0A8H5T715"/>
<dbReference type="OrthoDB" id="5102593at2759"/>
<feature type="signal peptide" evidence="3">
    <location>
        <begin position="1"/>
        <end position="19"/>
    </location>
</feature>